<evidence type="ECO:0000256" key="3">
    <source>
        <dbReference type="ARBA" id="ARBA00021315"/>
    </source>
</evidence>
<dbReference type="AlphaFoldDB" id="A0A968GDU9"/>
<evidence type="ECO:0000256" key="8">
    <source>
        <dbReference type="ARBA" id="ARBA00033408"/>
    </source>
</evidence>
<dbReference type="InterPro" id="IPR027417">
    <property type="entry name" value="P-loop_NTPase"/>
</dbReference>
<dbReference type="EMBL" id="JAATLM010000001">
    <property type="protein sequence ID" value="NIZ68718.1"/>
    <property type="molecule type" value="Genomic_DNA"/>
</dbReference>
<evidence type="ECO:0000256" key="4">
    <source>
        <dbReference type="ARBA" id="ARBA00022741"/>
    </source>
</evidence>
<dbReference type="PIRSF" id="PIRSF003128">
    <property type="entry name" value="RecN"/>
    <property type="match status" value="1"/>
</dbReference>
<evidence type="ECO:0000256" key="7">
    <source>
        <dbReference type="ARBA" id="ARBA00023204"/>
    </source>
</evidence>
<evidence type="ECO:0000256" key="2">
    <source>
        <dbReference type="ARBA" id="ARBA00009441"/>
    </source>
</evidence>
<evidence type="ECO:0000256" key="5">
    <source>
        <dbReference type="ARBA" id="ARBA00022763"/>
    </source>
</evidence>
<comment type="similarity">
    <text evidence="2 9">Belongs to the RecN family.</text>
</comment>
<dbReference type="NCBIfam" id="TIGR00634">
    <property type="entry name" value="recN"/>
    <property type="match status" value="1"/>
</dbReference>
<evidence type="ECO:0000256" key="1">
    <source>
        <dbReference type="ARBA" id="ARBA00003618"/>
    </source>
</evidence>
<evidence type="ECO:0000256" key="10">
    <source>
        <dbReference type="SAM" id="Coils"/>
    </source>
</evidence>
<dbReference type="PANTHER" id="PTHR11059">
    <property type="entry name" value="DNA REPAIR PROTEIN RECN"/>
    <property type="match status" value="1"/>
</dbReference>
<evidence type="ECO:0000313" key="12">
    <source>
        <dbReference type="EMBL" id="NIZ68718.1"/>
    </source>
</evidence>
<dbReference type="Pfam" id="PF02463">
    <property type="entry name" value="SMC_N"/>
    <property type="match status" value="1"/>
</dbReference>
<comment type="function">
    <text evidence="1 9">May be involved in recombinational repair of damaged DNA.</text>
</comment>
<evidence type="ECO:0000259" key="11">
    <source>
        <dbReference type="SMART" id="SM00382"/>
    </source>
</evidence>
<organism evidence="12 13">
    <name type="scientific">Entomospira culicis</name>
    <dbReference type="NCBI Taxonomy" id="2719989"/>
    <lineage>
        <taxon>Bacteria</taxon>
        <taxon>Pseudomonadati</taxon>
        <taxon>Spirochaetota</taxon>
        <taxon>Spirochaetia</taxon>
        <taxon>Spirochaetales</taxon>
        <taxon>Spirochaetaceae</taxon>
        <taxon>Entomospira</taxon>
    </lineage>
</organism>
<sequence length="558" mass="62881">MLQELRVKNYALLDQVSVIFEHGFTALTGETGAGKSLLVNALGLLLGEKSNTQFIRHGSEEAEVIGVVRLGDHPMVRALLSDLDIDVGDDCLELRRVVRVKGNSSIYANGARITREQLQEISALLFDMHGQHEHQSLYNQENQRLLLDRVAKIQEDVQLFSQQFTLLRTKKEQLKLMREQAETDLADRIYREKAYEEIGELKPSQEEKDELLARANQLENRERIQQTLQRFHAMMRGNSGLILGLKEARHLLKHLEDSESRELEKRLEGAILEVEDVSDSFSLLQDTLMGSPDELDRVQAKLMEYQRLEKKYGSGHLAGLLKYYQDIEIELGEQNNAEHLQVELESEIEALEQELRQKTLVITQQRESSARYLEEEMEKLLGEVSLPHARLVVSVAPRKNRAGDRVIGSTGADEVAFLFSANAGEPLKPLKEVASGGESSRILLILKSVLASQEEVDCLIFDEIDTGIGGEVAVQVAKHMRRLAQKKQVICITHLASIAAAAQSQLKIEKEVVDDHTRTNIHTMTHEQRVEEIARMLSGNTGDHALEHARSLLNSHDG</sequence>
<dbReference type="PANTHER" id="PTHR11059:SF0">
    <property type="entry name" value="DNA REPAIR PROTEIN RECN"/>
    <property type="match status" value="1"/>
</dbReference>
<proteinExistence type="inferred from homology"/>
<dbReference type="Gene3D" id="3.40.50.300">
    <property type="entry name" value="P-loop containing nucleotide triphosphate hydrolases"/>
    <property type="match status" value="2"/>
</dbReference>
<dbReference type="GO" id="GO:0043590">
    <property type="term" value="C:bacterial nucleoid"/>
    <property type="evidence" value="ECO:0007669"/>
    <property type="project" value="TreeGrafter"/>
</dbReference>
<keyword evidence="4" id="KW-0547">Nucleotide-binding</keyword>
<dbReference type="Proteomes" id="UP000778951">
    <property type="component" value="Unassembled WGS sequence"/>
</dbReference>
<dbReference type="RefSeq" id="WP_167694826.1">
    <property type="nucleotide sequence ID" value="NZ_CP118181.1"/>
</dbReference>
<feature type="domain" description="AAA+ ATPase" evidence="11">
    <location>
        <begin position="21"/>
        <end position="514"/>
    </location>
</feature>
<dbReference type="GO" id="GO:0006310">
    <property type="term" value="P:DNA recombination"/>
    <property type="evidence" value="ECO:0007669"/>
    <property type="project" value="InterPro"/>
</dbReference>
<dbReference type="SMART" id="SM00382">
    <property type="entry name" value="AAA"/>
    <property type="match status" value="1"/>
</dbReference>
<evidence type="ECO:0000313" key="13">
    <source>
        <dbReference type="Proteomes" id="UP000778951"/>
    </source>
</evidence>
<protein>
    <recommendedName>
        <fullName evidence="3 9">DNA repair protein RecN</fullName>
    </recommendedName>
    <alternativeName>
        <fullName evidence="8 9">Recombination protein N</fullName>
    </alternativeName>
</protein>
<keyword evidence="6" id="KW-0067">ATP-binding</keyword>
<dbReference type="InterPro" id="IPR003395">
    <property type="entry name" value="RecF/RecN/SMC_N"/>
</dbReference>
<name>A0A968GDU9_9SPIO</name>
<keyword evidence="5 9" id="KW-0227">DNA damage</keyword>
<dbReference type="InterPro" id="IPR003593">
    <property type="entry name" value="AAA+_ATPase"/>
</dbReference>
<accession>A0A968GDU9</accession>
<keyword evidence="7 9" id="KW-0234">DNA repair</keyword>
<dbReference type="InterPro" id="IPR004604">
    <property type="entry name" value="DNA_recomb/repair_RecN"/>
</dbReference>
<feature type="coiled-coil region" evidence="10">
    <location>
        <begin position="334"/>
        <end position="368"/>
    </location>
</feature>
<evidence type="ECO:0000256" key="6">
    <source>
        <dbReference type="ARBA" id="ARBA00022840"/>
    </source>
</evidence>
<gene>
    <name evidence="12" type="primary">recN</name>
    <name evidence="12" type="ORF">HCT48_00575</name>
</gene>
<keyword evidence="10" id="KW-0175">Coiled coil</keyword>
<reference evidence="12" key="1">
    <citation type="submission" date="2020-03" db="EMBL/GenBank/DDBJ databases">
        <title>Spirochaetal bacteria isolated from arthropods constitute a novel genus Entomospira genus novum within the order Spirochaetales.</title>
        <authorList>
            <person name="Grana-Miraglia L."/>
            <person name="Sikutova S."/>
            <person name="Fingerle V."/>
            <person name="Sing A."/>
            <person name="Castillo-Ramirez S."/>
            <person name="Margos G."/>
            <person name="Rudolf I."/>
        </authorList>
    </citation>
    <scope>NUCLEOTIDE SEQUENCE</scope>
    <source>
        <strain evidence="12">BR149</strain>
    </source>
</reference>
<dbReference type="GO" id="GO:0005524">
    <property type="term" value="F:ATP binding"/>
    <property type="evidence" value="ECO:0007669"/>
    <property type="project" value="UniProtKB-KW"/>
</dbReference>
<dbReference type="CDD" id="cd03241">
    <property type="entry name" value="ABC_RecN"/>
    <property type="match status" value="1"/>
</dbReference>
<dbReference type="GO" id="GO:0006281">
    <property type="term" value="P:DNA repair"/>
    <property type="evidence" value="ECO:0007669"/>
    <property type="project" value="UniProtKB-KW"/>
</dbReference>
<evidence type="ECO:0000256" key="9">
    <source>
        <dbReference type="PIRNR" id="PIRNR003128"/>
    </source>
</evidence>
<comment type="caution">
    <text evidence="12">The sequence shown here is derived from an EMBL/GenBank/DDBJ whole genome shotgun (WGS) entry which is preliminary data.</text>
</comment>
<dbReference type="SUPFAM" id="SSF52540">
    <property type="entry name" value="P-loop containing nucleoside triphosphate hydrolases"/>
    <property type="match status" value="1"/>
</dbReference>
<keyword evidence="13" id="KW-1185">Reference proteome</keyword>
<dbReference type="GO" id="GO:0009432">
    <property type="term" value="P:SOS response"/>
    <property type="evidence" value="ECO:0007669"/>
    <property type="project" value="TreeGrafter"/>
</dbReference>